<dbReference type="InterPro" id="IPR056722">
    <property type="entry name" value="DUF7820"/>
</dbReference>
<dbReference type="Proteomes" id="UP001140562">
    <property type="component" value="Unassembled WGS sequence"/>
</dbReference>
<keyword evidence="2" id="KW-1133">Transmembrane helix</keyword>
<dbReference type="EMBL" id="JAPEUV010000072">
    <property type="protein sequence ID" value="KAJ4334735.1"/>
    <property type="molecule type" value="Genomic_DNA"/>
</dbReference>
<accession>A0A9W9BXU6</accession>
<evidence type="ECO:0000256" key="1">
    <source>
        <dbReference type="SAM" id="MobiDB-lite"/>
    </source>
</evidence>
<feature type="compositionally biased region" description="Basic and acidic residues" evidence="1">
    <location>
        <begin position="1"/>
        <end position="21"/>
    </location>
</feature>
<dbReference type="PANTHER" id="PTHR42078">
    <property type="entry name" value="GLUCAN 1, 4-ALPHA-GLUCOSIDASE"/>
    <property type="match status" value="1"/>
</dbReference>
<dbReference type="OrthoDB" id="5384459at2759"/>
<dbReference type="AlphaFoldDB" id="A0A9W9BXU6"/>
<keyword evidence="5" id="KW-1185">Reference proteome</keyword>
<proteinExistence type="predicted"/>
<feature type="region of interest" description="Disordered" evidence="1">
    <location>
        <begin position="319"/>
        <end position="359"/>
    </location>
</feature>
<feature type="region of interest" description="Disordered" evidence="1">
    <location>
        <begin position="280"/>
        <end position="299"/>
    </location>
</feature>
<feature type="compositionally biased region" description="Low complexity" evidence="1">
    <location>
        <begin position="348"/>
        <end position="359"/>
    </location>
</feature>
<feature type="region of interest" description="Disordered" evidence="1">
    <location>
        <begin position="240"/>
        <end position="262"/>
    </location>
</feature>
<feature type="transmembrane region" description="Helical" evidence="2">
    <location>
        <begin position="395"/>
        <end position="421"/>
    </location>
</feature>
<comment type="caution">
    <text evidence="4">The sequence shown here is derived from an EMBL/GenBank/DDBJ whole genome shotgun (WGS) entry which is preliminary data.</text>
</comment>
<sequence length="799" mass="86031">MERRNSHESTRSQRESVHNVFDDDNELDFDEDDFMVSDGLGFRQTHANAEAPRNGHPLDSDLSEAPQRQTSMSKAPVGPGNDLRRTATRNSTAKVRNSTAQDTRPAALSNRPPITESSLQHRDSVSSTASFATTSNTENPFETGPSHPYGMYPQHTMDRSNSVATASTGRQDRPMSIQRPAHPYAMYSQSGLDDEAPMQTMQAIPPTLPPIQTAMPVGFPGLSNGYHRVLGPDGEEQDIIGPDGHTEQLPPYSRYPDQGPTKASMAAEASASRIIPAPLNPAMDSEDPFNTPASPVSPISEASYSAHAVPAAAAEPLLPPITPARLPPQRPETQTGNLAPASSANTVPAAPSDSSSASLLSAENGEFNEKYNEKGDPETAKTSWRKRRLFGKIPMGVAVVVLVLLLVFAVALGAAIGTFAAKKHSGKDDNKGHGGRPDEEPQPQVTGPYPSGSLFGATPISLPSDIQPLPTGAFSLPLGFPQEANPGCLVQANEYSAWSCKMTFAPLIITINNTGIDSNGNQQQRASIRGGNGIPENIIQYGAQTPQLDLESLQLVKDLDFQSLGPAFHFTARYDKLVILRPEELSAGSSLRKRQLNDDAPSRQRFTVQPGDYPWYCYWNDTYIEGYIYAMDNSTAATFTALPTMYPTNLASSSASGSATVAVATPAPTSITQSFPTGAAEVVPTSTIITRRDADADAAAAASSSRIPPYPRIVKIEERRLPNPPSQPYCQRMVLLDNGKIAPAPNGNDPAVALWLQEQDPSYSEYFATTSATAQSKRDVDVERRGDPSDSCHCQWMFK</sequence>
<protein>
    <recommendedName>
        <fullName evidence="3">DUF7820 domain-containing protein</fullName>
    </recommendedName>
</protein>
<evidence type="ECO:0000259" key="3">
    <source>
        <dbReference type="Pfam" id="PF25130"/>
    </source>
</evidence>
<reference evidence="4" key="1">
    <citation type="submission" date="2022-10" db="EMBL/GenBank/DDBJ databases">
        <title>Tapping the CABI collections for fungal endophytes: first genome assemblies for Collariella, Neodidymelliopsis, Ascochyta clinopodiicola, Didymella pomorum, Didymosphaeria variabile, Neocosmospora piperis and Neocucurbitaria cava.</title>
        <authorList>
            <person name="Hill R."/>
        </authorList>
    </citation>
    <scope>NUCLEOTIDE SEQUENCE</scope>
    <source>
        <strain evidence="4">IMI 360193</strain>
    </source>
</reference>
<dbReference type="Pfam" id="PF25130">
    <property type="entry name" value="DUF7820"/>
    <property type="match status" value="1"/>
</dbReference>
<keyword evidence="2" id="KW-0812">Transmembrane</keyword>
<feature type="region of interest" description="Disordered" evidence="1">
    <location>
        <begin position="1"/>
        <end position="176"/>
    </location>
</feature>
<feature type="domain" description="DUF7820" evidence="3">
    <location>
        <begin position="454"/>
        <end position="798"/>
    </location>
</feature>
<evidence type="ECO:0000256" key="2">
    <source>
        <dbReference type="SAM" id="Phobius"/>
    </source>
</evidence>
<feature type="region of interest" description="Disordered" evidence="1">
    <location>
        <begin position="422"/>
        <end position="450"/>
    </location>
</feature>
<feature type="compositionally biased region" description="Pro residues" evidence="1">
    <location>
        <begin position="319"/>
        <end position="330"/>
    </location>
</feature>
<organism evidence="4 5">
    <name type="scientific">Didymella glomerata</name>
    <dbReference type="NCBI Taxonomy" id="749621"/>
    <lineage>
        <taxon>Eukaryota</taxon>
        <taxon>Fungi</taxon>
        <taxon>Dikarya</taxon>
        <taxon>Ascomycota</taxon>
        <taxon>Pezizomycotina</taxon>
        <taxon>Dothideomycetes</taxon>
        <taxon>Pleosporomycetidae</taxon>
        <taxon>Pleosporales</taxon>
        <taxon>Pleosporineae</taxon>
        <taxon>Didymellaceae</taxon>
        <taxon>Didymella</taxon>
    </lineage>
</organism>
<feature type="compositionally biased region" description="Basic and acidic residues" evidence="1">
    <location>
        <begin position="426"/>
        <end position="439"/>
    </location>
</feature>
<feature type="compositionally biased region" description="Polar residues" evidence="1">
    <location>
        <begin position="159"/>
        <end position="169"/>
    </location>
</feature>
<feature type="compositionally biased region" description="Low complexity" evidence="1">
    <location>
        <begin position="125"/>
        <end position="137"/>
    </location>
</feature>
<name>A0A9W9BXU6_9PLEO</name>
<feature type="compositionally biased region" description="Polar residues" evidence="1">
    <location>
        <begin position="88"/>
        <end position="102"/>
    </location>
</feature>
<keyword evidence="2" id="KW-0472">Membrane</keyword>
<feature type="compositionally biased region" description="Polar residues" evidence="1">
    <location>
        <begin position="331"/>
        <end position="346"/>
    </location>
</feature>
<evidence type="ECO:0000313" key="5">
    <source>
        <dbReference type="Proteomes" id="UP001140562"/>
    </source>
</evidence>
<dbReference type="PANTHER" id="PTHR42078:SF1">
    <property type="entry name" value="GLUCAN 1, 4-ALPHA-GLUCOSIDASE"/>
    <property type="match status" value="1"/>
</dbReference>
<evidence type="ECO:0000313" key="4">
    <source>
        <dbReference type="EMBL" id="KAJ4334735.1"/>
    </source>
</evidence>
<gene>
    <name evidence="4" type="ORF">N0V87_006644</name>
</gene>
<feature type="compositionally biased region" description="Acidic residues" evidence="1">
    <location>
        <begin position="22"/>
        <end position="35"/>
    </location>
</feature>